<comment type="caution">
    <text evidence="1">The sequence shown here is derived from an EMBL/GenBank/DDBJ whole genome shotgun (WGS) entry which is preliminary data.</text>
</comment>
<gene>
    <name evidence="1" type="ORF">J2S25_003457</name>
</gene>
<dbReference type="Proteomes" id="UP001242313">
    <property type="component" value="Unassembled WGS sequence"/>
</dbReference>
<proteinExistence type="predicted"/>
<protein>
    <recommendedName>
        <fullName evidence="3">DUF4258 domain-containing protein</fullName>
    </recommendedName>
</protein>
<dbReference type="EMBL" id="JAUSUN010000029">
    <property type="protein sequence ID" value="MDQ0415230.1"/>
    <property type="molecule type" value="Genomic_DNA"/>
</dbReference>
<reference evidence="1 2" key="1">
    <citation type="submission" date="2023-07" db="EMBL/GenBank/DDBJ databases">
        <title>Genomic Encyclopedia of Type Strains, Phase IV (KMG-IV): sequencing the most valuable type-strain genomes for metagenomic binning, comparative biology and taxonomic classification.</title>
        <authorList>
            <person name="Goeker M."/>
        </authorList>
    </citation>
    <scope>NUCLEOTIDE SEQUENCE [LARGE SCALE GENOMIC DNA]</scope>
    <source>
        <strain evidence="1 2">DSM 19598</strain>
    </source>
</reference>
<evidence type="ECO:0000313" key="2">
    <source>
        <dbReference type="Proteomes" id="UP001242313"/>
    </source>
</evidence>
<organism evidence="1 2">
    <name type="scientific">Mesobacillus stamsii</name>
    <dbReference type="NCBI Taxonomy" id="225347"/>
    <lineage>
        <taxon>Bacteria</taxon>
        <taxon>Bacillati</taxon>
        <taxon>Bacillota</taxon>
        <taxon>Bacilli</taxon>
        <taxon>Bacillales</taxon>
        <taxon>Bacillaceae</taxon>
        <taxon>Mesobacillus</taxon>
    </lineage>
</organism>
<evidence type="ECO:0008006" key="3">
    <source>
        <dbReference type="Google" id="ProtNLM"/>
    </source>
</evidence>
<keyword evidence="2" id="KW-1185">Reference proteome</keyword>
<name>A0ABU0FZG4_9BACI</name>
<accession>A0ABU0FZG4</accession>
<evidence type="ECO:0000313" key="1">
    <source>
        <dbReference type="EMBL" id="MDQ0415230.1"/>
    </source>
</evidence>
<sequence>MRVYLSYLNRKNTCQSLSDRESLTKNLESLGFFDKKISINIRKKETWIWENTYFTKNGFNEFKIIYIIRKGREFNNEDYVICVVFSS</sequence>